<sequence>RRKLAGRFITITSENSSTAKRDSTSLSFELFSQADAQLTELKGASSIAKLLQQFVQHLQFKLILNAASTGGHVLKGKVAKNRMIDVKVSNSKLLERGTGIVETFACCSKDVAFRSILKVIHGIDELSDTILNREETFHIKKATPMNNIIPRAILLSSNRAQTVTEATLILKENPVIRNAIIKD</sequence>
<name>E4Y3S2_OIKDI</name>
<dbReference type="AlphaFoldDB" id="E4Y3S2"/>
<evidence type="ECO:0000313" key="2">
    <source>
        <dbReference type="Proteomes" id="UP000001307"/>
    </source>
</evidence>
<protein>
    <submittedName>
        <fullName evidence="1">Uncharacterized protein</fullName>
    </submittedName>
</protein>
<dbReference type="Proteomes" id="UP000001307">
    <property type="component" value="Unassembled WGS sequence"/>
</dbReference>
<dbReference type="GO" id="GO:0009750">
    <property type="term" value="P:response to fructose"/>
    <property type="evidence" value="ECO:0007669"/>
    <property type="project" value="TreeGrafter"/>
</dbReference>
<dbReference type="GO" id="GO:0030246">
    <property type="term" value="F:carbohydrate binding"/>
    <property type="evidence" value="ECO:0007669"/>
    <property type="project" value="TreeGrafter"/>
</dbReference>
<feature type="non-terminal residue" evidence="1">
    <location>
        <position position="1"/>
    </location>
</feature>
<dbReference type="PANTHER" id="PTHR10088">
    <property type="entry name" value="GLUCOKINASE REGULATORY PROTEIN"/>
    <property type="match status" value="1"/>
</dbReference>
<dbReference type="InterPro" id="IPR040190">
    <property type="entry name" value="MURQ/GCKR"/>
</dbReference>
<accession>E4Y3S2</accession>
<dbReference type="OrthoDB" id="311172at2759"/>
<dbReference type="GO" id="GO:0070095">
    <property type="term" value="F:fructose-6-phosphate binding"/>
    <property type="evidence" value="ECO:0007669"/>
    <property type="project" value="TreeGrafter"/>
</dbReference>
<dbReference type="GO" id="GO:0005654">
    <property type="term" value="C:nucleoplasm"/>
    <property type="evidence" value="ECO:0007669"/>
    <property type="project" value="TreeGrafter"/>
</dbReference>
<dbReference type="EMBL" id="FN654248">
    <property type="protein sequence ID" value="CBY16465.1"/>
    <property type="molecule type" value="Genomic_DNA"/>
</dbReference>
<dbReference type="GO" id="GO:0042593">
    <property type="term" value="P:glucose homeostasis"/>
    <property type="evidence" value="ECO:0007669"/>
    <property type="project" value="TreeGrafter"/>
</dbReference>
<dbReference type="GO" id="GO:0005829">
    <property type="term" value="C:cytosol"/>
    <property type="evidence" value="ECO:0007669"/>
    <property type="project" value="TreeGrafter"/>
</dbReference>
<keyword evidence="2" id="KW-1185">Reference proteome</keyword>
<dbReference type="Pfam" id="PF20741">
    <property type="entry name" value="GKRP-like_C"/>
    <property type="match status" value="1"/>
</dbReference>
<proteinExistence type="predicted"/>
<dbReference type="Gene3D" id="1.10.8.1080">
    <property type="match status" value="1"/>
</dbReference>
<reference evidence="1" key="1">
    <citation type="journal article" date="2010" name="Science">
        <title>Plasticity of animal genome architecture unmasked by rapid evolution of a pelagic tunicate.</title>
        <authorList>
            <person name="Denoeud F."/>
            <person name="Henriet S."/>
            <person name="Mungpakdee S."/>
            <person name="Aury J.M."/>
            <person name="Da Silva C."/>
            <person name="Brinkmann H."/>
            <person name="Mikhaleva J."/>
            <person name="Olsen L.C."/>
            <person name="Jubin C."/>
            <person name="Canestro C."/>
            <person name="Bouquet J.M."/>
            <person name="Danks G."/>
            <person name="Poulain J."/>
            <person name="Campsteijn C."/>
            <person name="Adamski M."/>
            <person name="Cross I."/>
            <person name="Yadetie F."/>
            <person name="Muffato M."/>
            <person name="Louis A."/>
            <person name="Butcher S."/>
            <person name="Tsagkogeorga G."/>
            <person name="Konrad A."/>
            <person name="Singh S."/>
            <person name="Jensen M.F."/>
            <person name="Cong E.H."/>
            <person name="Eikeseth-Otteraa H."/>
            <person name="Noel B."/>
            <person name="Anthouard V."/>
            <person name="Porcel B.M."/>
            <person name="Kachouri-Lafond R."/>
            <person name="Nishino A."/>
            <person name="Ugolini M."/>
            <person name="Chourrout P."/>
            <person name="Nishida H."/>
            <person name="Aasland R."/>
            <person name="Huzurbazar S."/>
            <person name="Westhof E."/>
            <person name="Delsuc F."/>
            <person name="Lehrach H."/>
            <person name="Reinhardt R."/>
            <person name="Weissenbach J."/>
            <person name="Roy S.W."/>
            <person name="Artiguenave F."/>
            <person name="Postlethwait J.H."/>
            <person name="Manak J.R."/>
            <person name="Thompson E.M."/>
            <person name="Jaillon O."/>
            <person name="Du Pasquier L."/>
            <person name="Boudinot P."/>
            <person name="Liberles D.A."/>
            <person name="Volff J.N."/>
            <person name="Philippe H."/>
            <person name="Lenhard B."/>
            <person name="Roest Crollius H."/>
            <person name="Wincker P."/>
            <person name="Chourrout D."/>
        </authorList>
    </citation>
    <scope>NUCLEOTIDE SEQUENCE [LARGE SCALE GENOMIC DNA]</scope>
</reference>
<dbReference type="GO" id="GO:0019899">
    <property type="term" value="F:enzyme binding"/>
    <property type="evidence" value="ECO:0007669"/>
    <property type="project" value="TreeGrafter"/>
</dbReference>
<dbReference type="PANTHER" id="PTHR10088:SF4">
    <property type="entry name" value="GLUCOKINASE REGULATORY PROTEIN"/>
    <property type="match status" value="1"/>
</dbReference>
<gene>
    <name evidence="1" type="ORF">GSOID_T00001637001</name>
</gene>
<organism evidence="1">
    <name type="scientific">Oikopleura dioica</name>
    <name type="common">Tunicate</name>
    <dbReference type="NCBI Taxonomy" id="34765"/>
    <lineage>
        <taxon>Eukaryota</taxon>
        <taxon>Metazoa</taxon>
        <taxon>Chordata</taxon>
        <taxon>Tunicata</taxon>
        <taxon>Appendicularia</taxon>
        <taxon>Copelata</taxon>
        <taxon>Oikopleuridae</taxon>
        <taxon>Oikopleura</taxon>
    </lineage>
</organism>
<dbReference type="InParanoid" id="E4Y3S2"/>
<dbReference type="GO" id="GO:0004857">
    <property type="term" value="F:enzyme inhibitor activity"/>
    <property type="evidence" value="ECO:0007669"/>
    <property type="project" value="TreeGrafter"/>
</dbReference>
<evidence type="ECO:0000313" key="1">
    <source>
        <dbReference type="EMBL" id="CBY16465.1"/>
    </source>
</evidence>
<dbReference type="Gene3D" id="3.40.50.10490">
    <property type="entry name" value="Glucose-6-phosphate isomerase like protein, domain 1"/>
    <property type="match status" value="1"/>
</dbReference>